<dbReference type="InterPro" id="IPR005455">
    <property type="entry name" value="PFN_euk"/>
</dbReference>
<comment type="caution">
    <text evidence="3">The sequence shown here is derived from an EMBL/GenBank/DDBJ whole genome shotgun (WGS) entry which is preliminary data.</text>
</comment>
<dbReference type="SMART" id="SM00392">
    <property type="entry name" value="PROF"/>
    <property type="match status" value="1"/>
</dbReference>
<sequence>MSWAPYVETLEKGKGRCKYAGIFGISPVSPWAESANKESFPITVDDVSNLIRVIKSQDMNVMASGVRIGGNLSFTCLRLEPNILVMQGKGDNKDYSVVVALSNQACIIGFNPDADIKAAQVRDSLEQLRDHLCAACY</sequence>
<evidence type="ECO:0000313" key="4">
    <source>
        <dbReference type="Proteomes" id="UP000678393"/>
    </source>
</evidence>
<dbReference type="Pfam" id="PF00235">
    <property type="entry name" value="Profilin"/>
    <property type="match status" value="1"/>
</dbReference>
<dbReference type="OrthoDB" id="421374at2759"/>
<keyword evidence="4" id="KW-1185">Reference proteome</keyword>
<comment type="similarity">
    <text evidence="1 2">Belongs to the profilin family.</text>
</comment>
<gene>
    <name evidence="3" type="ORF">CUNI_LOCUS4639</name>
</gene>
<evidence type="ECO:0000313" key="3">
    <source>
        <dbReference type="EMBL" id="CAG5119081.1"/>
    </source>
</evidence>
<name>A0A8S3YUZ6_9EUPU</name>
<proteinExistence type="inferred from homology"/>
<evidence type="ECO:0000256" key="1">
    <source>
        <dbReference type="ARBA" id="ARBA00010058"/>
    </source>
</evidence>
<dbReference type="SUPFAM" id="SSF55770">
    <property type="entry name" value="Profilin (actin-binding protein)"/>
    <property type="match status" value="1"/>
</dbReference>
<dbReference type="InterPro" id="IPR036140">
    <property type="entry name" value="PFN_sf"/>
</dbReference>
<dbReference type="Proteomes" id="UP000678393">
    <property type="component" value="Unassembled WGS sequence"/>
</dbReference>
<organism evidence="3 4">
    <name type="scientific">Candidula unifasciata</name>
    <dbReference type="NCBI Taxonomy" id="100452"/>
    <lineage>
        <taxon>Eukaryota</taxon>
        <taxon>Metazoa</taxon>
        <taxon>Spiralia</taxon>
        <taxon>Lophotrochozoa</taxon>
        <taxon>Mollusca</taxon>
        <taxon>Gastropoda</taxon>
        <taxon>Heterobranchia</taxon>
        <taxon>Euthyneura</taxon>
        <taxon>Panpulmonata</taxon>
        <taxon>Eupulmonata</taxon>
        <taxon>Stylommatophora</taxon>
        <taxon>Helicina</taxon>
        <taxon>Helicoidea</taxon>
        <taxon>Geomitridae</taxon>
        <taxon>Candidula</taxon>
    </lineage>
</organism>
<dbReference type="InterPro" id="IPR048278">
    <property type="entry name" value="PFN"/>
</dbReference>
<protein>
    <recommendedName>
        <fullName evidence="2">Profilin</fullName>
    </recommendedName>
</protein>
<accession>A0A8S3YUZ6</accession>
<reference evidence="3" key="1">
    <citation type="submission" date="2021-04" db="EMBL/GenBank/DDBJ databases">
        <authorList>
            <consortium name="Molecular Ecology Group"/>
        </authorList>
    </citation>
    <scope>NUCLEOTIDE SEQUENCE</scope>
</reference>
<evidence type="ECO:0000256" key="2">
    <source>
        <dbReference type="RuleBase" id="RU003909"/>
    </source>
</evidence>
<dbReference type="GO" id="GO:0003779">
    <property type="term" value="F:actin binding"/>
    <property type="evidence" value="ECO:0007669"/>
    <property type="project" value="UniProtKB-KW"/>
</dbReference>
<dbReference type="Gene3D" id="3.30.450.30">
    <property type="entry name" value="Dynein light chain 2a, cytoplasmic"/>
    <property type="match status" value="1"/>
</dbReference>
<dbReference type="EMBL" id="CAJHNH020000652">
    <property type="protein sequence ID" value="CAG5119081.1"/>
    <property type="molecule type" value="Genomic_DNA"/>
</dbReference>
<dbReference type="AlphaFoldDB" id="A0A8S3YUZ6"/>
<keyword evidence="2" id="KW-0009">Actin-binding</keyword>